<comment type="caution">
    <text evidence="4">The sequence shown here is derived from an EMBL/GenBank/DDBJ whole genome shotgun (WGS) entry which is preliminary data.</text>
</comment>
<dbReference type="Gene3D" id="3.40.50.850">
    <property type="entry name" value="Isochorismatase-like"/>
    <property type="match status" value="1"/>
</dbReference>
<evidence type="ECO:0000256" key="2">
    <source>
        <dbReference type="ARBA" id="ARBA00022801"/>
    </source>
</evidence>
<sequence>MKRILVVVDYQKDFVDGSLGFDKAVVLEDKIKEKIEKYRKNNYEVVFTFDTHGNSYLNTQEGKNLPIPHCIVNTEGWKLYGKIADLCDENTRIFKKPTFGSMKLAKYLENNRYDSVELIGVVSNICVISNAVLAKAALPEAEIIVDASCTASNDEILNEKALDVMEGMQINVINRQ</sequence>
<name>A0ABV4E0H7_9CLOT</name>
<accession>A0ABV4E0H7</accession>
<evidence type="ECO:0000313" key="5">
    <source>
        <dbReference type="Proteomes" id="UP001565220"/>
    </source>
</evidence>
<dbReference type="GO" id="GO:0016787">
    <property type="term" value="F:hydrolase activity"/>
    <property type="evidence" value="ECO:0007669"/>
    <property type="project" value="UniProtKB-KW"/>
</dbReference>
<keyword evidence="5" id="KW-1185">Reference proteome</keyword>
<proteinExistence type="inferred from homology"/>
<dbReference type="CDD" id="cd00431">
    <property type="entry name" value="cysteine_hydrolases"/>
    <property type="match status" value="1"/>
</dbReference>
<evidence type="ECO:0000256" key="1">
    <source>
        <dbReference type="ARBA" id="ARBA00006336"/>
    </source>
</evidence>
<dbReference type="PANTHER" id="PTHR43540:SF6">
    <property type="entry name" value="ISOCHORISMATASE-LIKE DOMAIN-CONTAINING PROTEIN"/>
    <property type="match status" value="1"/>
</dbReference>
<dbReference type="InterPro" id="IPR000868">
    <property type="entry name" value="Isochorismatase-like_dom"/>
</dbReference>
<keyword evidence="2 4" id="KW-0378">Hydrolase</keyword>
<dbReference type="RefSeq" id="WP_369869321.1">
    <property type="nucleotide sequence ID" value="NZ_JBGFFE010000026.1"/>
</dbReference>
<evidence type="ECO:0000259" key="3">
    <source>
        <dbReference type="Pfam" id="PF00857"/>
    </source>
</evidence>
<dbReference type="InterPro" id="IPR050272">
    <property type="entry name" value="Isochorismatase-like_hydrls"/>
</dbReference>
<gene>
    <name evidence="4" type="ORF">AB8S09_13635</name>
</gene>
<evidence type="ECO:0000313" key="4">
    <source>
        <dbReference type="EMBL" id="MEY8764661.1"/>
    </source>
</evidence>
<comment type="similarity">
    <text evidence="1">Belongs to the isochorismatase family.</text>
</comment>
<dbReference type="PANTHER" id="PTHR43540">
    <property type="entry name" value="PEROXYUREIDOACRYLATE/UREIDOACRYLATE AMIDOHYDROLASE-RELATED"/>
    <property type="match status" value="1"/>
</dbReference>
<dbReference type="Proteomes" id="UP001565220">
    <property type="component" value="Unassembled WGS sequence"/>
</dbReference>
<dbReference type="Pfam" id="PF00857">
    <property type="entry name" value="Isochorismatase"/>
    <property type="match status" value="1"/>
</dbReference>
<dbReference type="EMBL" id="JBGFFE010000026">
    <property type="protein sequence ID" value="MEY8764661.1"/>
    <property type="molecule type" value="Genomic_DNA"/>
</dbReference>
<organism evidence="4 5">
    <name type="scientific">Clostridium lapidicellarium</name>
    <dbReference type="NCBI Taxonomy" id="3240931"/>
    <lineage>
        <taxon>Bacteria</taxon>
        <taxon>Bacillati</taxon>
        <taxon>Bacillota</taxon>
        <taxon>Clostridia</taxon>
        <taxon>Eubacteriales</taxon>
        <taxon>Clostridiaceae</taxon>
        <taxon>Clostridium</taxon>
    </lineage>
</organism>
<dbReference type="SUPFAM" id="SSF52499">
    <property type="entry name" value="Isochorismatase-like hydrolases"/>
    <property type="match status" value="1"/>
</dbReference>
<protein>
    <submittedName>
        <fullName evidence="4">Cysteine hydrolase family protein</fullName>
    </submittedName>
</protein>
<dbReference type="InterPro" id="IPR036380">
    <property type="entry name" value="Isochorismatase-like_sf"/>
</dbReference>
<reference evidence="4 5" key="1">
    <citation type="submission" date="2024-08" db="EMBL/GenBank/DDBJ databases">
        <title>Clostridium lapicellarii sp. nov., and Clostridium renhuaiense sp. nov., two species isolated from the mud in a fermentation cellar used for producing sauce-flavour Chinese liquors.</title>
        <authorList>
            <person name="Yang F."/>
            <person name="Wang H."/>
            <person name="Chen L.Q."/>
            <person name="Zhou N."/>
            <person name="Lu J.J."/>
            <person name="Pu X.X."/>
            <person name="Wan B."/>
            <person name="Wang L."/>
            <person name="Liu S.J."/>
        </authorList>
    </citation>
    <scope>NUCLEOTIDE SEQUENCE [LARGE SCALE GENOMIC DNA]</scope>
    <source>
        <strain evidence="4 5">MT-113</strain>
    </source>
</reference>
<feature type="domain" description="Isochorismatase-like" evidence="3">
    <location>
        <begin position="4"/>
        <end position="174"/>
    </location>
</feature>